<evidence type="ECO:0000259" key="1">
    <source>
        <dbReference type="Pfam" id="PF04273"/>
    </source>
</evidence>
<dbReference type="InterPro" id="IPR005939">
    <property type="entry name" value="BLH_phosphatase-like"/>
</dbReference>
<dbReference type="AlphaFoldDB" id="A0A7C9VF34"/>
<dbReference type="NCBIfam" id="TIGR01244">
    <property type="entry name" value="TIGR01244 family sulfur transferase"/>
    <property type="match status" value="1"/>
</dbReference>
<evidence type="ECO:0000313" key="3">
    <source>
        <dbReference type="Proteomes" id="UP000481252"/>
    </source>
</evidence>
<keyword evidence="3" id="KW-1185">Reference proteome</keyword>
<name>A0A7C9VF34_9HYPH</name>
<dbReference type="Proteomes" id="UP000481252">
    <property type="component" value="Unassembled WGS sequence"/>
</dbReference>
<proteinExistence type="predicted"/>
<dbReference type="InterPro" id="IPR029021">
    <property type="entry name" value="Prot-tyrosine_phosphatase-like"/>
</dbReference>
<gene>
    <name evidence="2" type="ORF">G6N74_20180</name>
</gene>
<dbReference type="EMBL" id="JAAKZG010000009">
    <property type="protein sequence ID" value="NGN43392.1"/>
    <property type="molecule type" value="Genomic_DNA"/>
</dbReference>
<organism evidence="2 3">
    <name type="scientific">Mesorhizobium zhangyense</name>
    <dbReference type="NCBI Taxonomy" id="1776730"/>
    <lineage>
        <taxon>Bacteria</taxon>
        <taxon>Pseudomonadati</taxon>
        <taxon>Pseudomonadota</taxon>
        <taxon>Alphaproteobacteria</taxon>
        <taxon>Hyphomicrobiales</taxon>
        <taxon>Phyllobacteriaceae</taxon>
        <taxon>Mesorhizobium</taxon>
    </lineage>
</organism>
<protein>
    <submittedName>
        <fullName evidence="2">TIGR01244 family phosphatase</fullName>
    </submittedName>
</protein>
<dbReference type="GO" id="GO:0016787">
    <property type="term" value="F:hydrolase activity"/>
    <property type="evidence" value="ECO:0007669"/>
    <property type="project" value="InterPro"/>
</dbReference>
<reference evidence="2 3" key="1">
    <citation type="submission" date="2020-02" db="EMBL/GenBank/DDBJ databases">
        <title>Genome sequence of the type strain CGMCC 1.15528 of Mesorhizobium zhangyense.</title>
        <authorList>
            <person name="Gao J."/>
            <person name="Sun J."/>
        </authorList>
    </citation>
    <scope>NUCLEOTIDE SEQUENCE [LARGE SCALE GENOMIC DNA]</scope>
    <source>
        <strain evidence="2 3">CGMCC 1.15528</strain>
    </source>
</reference>
<evidence type="ECO:0000313" key="2">
    <source>
        <dbReference type="EMBL" id="NGN43392.1"/>
    </source>
</evidence>
<dbReference type="Gene3D" id="3.90.190.10">
    <property type="entry name" value="Protein tyrosine phosphatase superfamily"/>
    <property type="match status" value="1"/>
</dbReference>
<dbReference type="Pfam" id="PF04273">
    <property type="entry name" value="BLH_phosphatase"/>
    <property type="match status" value="1"/>
</dbReference>
<feature type="domain" description="Beta-lactamase hydrolase-like protein phosphatase-like" evidence="1">
    <location>
        <begin position="3"/>
        <end position="109"/>
    </location>
</feature>
<sequence>MEYRQISDDYSVSGQISADEVATIKAAGFKSVICNRPDDEQPGQPSAAEIRKVVEAAGLSFRHIPIISGQPVTPADAEAMAKALDEIEGPVFAYCRSGARSTNLFMAAQPFRG</sequence>
<dbReference type="RefSeq" id="WP_165119819.1">
    <property type="nucleotide sequence ID" value="NZ_JAAKZG010000009.1"/>
</dbReference>
<comment type="caution">
    <text evidence="2">The sequence shown here is derived from an EMBL/GenBank/DDBJ whole genome shotgun (WGS) entry which is preliminary data.</text>
</comment>
<accession>A0A7C9VF34</accession>
<dbReference type="CDD" id="cd14503">
    <property type="entry name" value="PTP-bact"/>
    <property type="match status" value="1"/>
</dbReference>
<dbReference type="SUPFAM" id="SSF52799">
    <property type="entry name" value="(Phosphotyrosine protein) phosphatases II"/>
    <property type="match status" value="1"/>
</dbReference>